<evidence type="ECO:0000256" key="4">
    <source>
        <dbReference type="ARBA" id="ARBA00022989"/>
    </source>
</evidence>
<evidence type="ECO:0000313" key="9">
    <source>
        <dbReference type="EMBL" id="KAK7818083.1"/>
    </source>
</evidence>
<keyword evidence="3" id="KW-0430">Lectin</keyword>
<dbReference type="Gene3D" id="3.10.100.10">
    <property type="entry name" value="Mannose-Binding Protein A, subunit A"/>
    <property type="match status" value="1"/>
</dbReference>
<dbReference type="InterPro" id="IPR016187">
    <property type="entry name" value="CTDL_fold"/>
</dbReference>
<dbReference type="GO" id="GO:0030246">
    <property type="term" value="F:carbohydrate binding"/>
    <property type="evidence" value="ECO:0007669"/>
    <property type="project" value="UniProtKB-KW"/>
</dbReference>
<dbReference type="InterPro" id="IPR033992">
    <property type="entry name" value="NKR-like_CTLD"/>
</dbReference>
<dbReference type="InterPro" id="IPR043318">
    <property type="entry name" value="KLRG2"/>
</dbReference>
<feature type="compositionally biased region" description="Basic and acidic residues" evidence="6">
    <location>
        <begin position="47"/>
        <end position="68"/>
    </location>
</feature>
<gene>
    <name evidence="9" type="ORF">U0070_014678</name>
</gene>
<evidence type="ECO:0000256" key="6">
    <source>
        <dbReference type="SAM" id="MobiDB-lite"/>
    </source>
</evidence>
<dbReference type="SMART" id="SM00034">
    <property type="entry name" value="CLECT"/>
    <property type="match status" value="1"/>
</dbReference>
<reference evidence="9 10" key="1">
    <citation type="journal article" date="2023" name="bioRxiv">
        <title>Conserved and derived expression patterns and positive selection on dental genes reveal complex evolutionary context of ever-growing rodent molars.</title>
        <authorList>
            <person name="Calamari Z.T."/>
            <person name="Song A."/>
            <person name="Cohen E."/>
            <person name="Akter M."/>
            <person name="Roy R.D."/>
            <person name="Hallikas O."/>
            <person name="Christensen M.M."/>
            <person name="Li P."/>
            <person name="Marangoni P."/>
            <person name="Jernvall J."/>
            <person name="Klein O.D."/>
        </authorList>
    </citation>
    <scope>NUCLEOTIDE SEQUENCE [LARGE SCALE GENOMIC DNA]</scope>
    <source>
        <strain evidence="9">V071</strain>
    </source>
</reference>
<evidence type="ECO:0000256" key="3">
    <source>
        <dbReference type="ARBA" id="ARBA00022734"/>
    </source>
</evidence>
<comment type="subcellular location">
    <subcellularLocation>
        <location evidence="1">Membrane</location>
        <topology evidence="1">Single-pass membrane protein</topology>
    </subcellularLocation>
</comment>
<keyword evidence="5 7" id="KW-0472">Membrane</keyword>
<dbReference type="InterPro" id="IPR001304">
    <property type="entry name" value="C-type_lectin-like"/>
</dbReference>
<feature type="region of interest" description="Disordered" evidence="6">
    <location>
        <begin position="142"/>
        <end position="197"/>
    </location>
</feature>
<evidence type="ECO:0000256" key="7">
    <source>
        <dbReference type="SAM" id="Phobius"/>
    </source>
</evidence>
<evidence type="ECO:0000256" key="5">
    <source>
        <dbReference type="ARBA" id="ARBA00023136"/>
    </source>
</evidence>
<dbReference type="PANTHER" id="PTHR47606">
    <property type="entry name" value="KILLER CELL LECTIN-LIKE RECEPTOR SUBFAMILY G MEMBER 2"/>
    <property type="match status" value="1"/>
</dbReference>
<feature type="region of interest" description="Disordered" evidence="6">
    <location>
        <begin position="1"/>
        <end position="129"/>
    </location>
</feature>
<dbReference type="EMBL" id="JBBHLL010000090">
    <property type="protein sequence ID" value="KAK7818083.1"/>
    <property type="molecule type" value="Genomic_DNA"/>
</dbReference>
<dbReference type="GO" id="GO:0016020">
    <property type="term" value="C:membrane"/>
    <property type="evidence" value="ECO:0007669"/>
    <property type="project" value="UniProtKB-SubCell"/>
</dbReference>
<accession>A0AAW0IV48</accession>
<keyword evidence="2 7" id="KW-0812">Transmembrane</keyword>
<dbReference type="Pfam" id="PF00059">
    <property type="entry name" value="Lectin_C"/>
    <property type="match status" value="1"/>
</dbReference>
<evidence type="ECO:0000259" key="8">
    <source>
        <dbReference type="PROSITE" id="PS50041"/>
    </source>
</evidence>
<protein>
    <recommendedName>
        <fullName evidence="8">C-type lectin domain-containing protein</fullName>
    </recommendedName>
</protein>
<keyword evidence="10" id="KW-1185">Reference proteome</keyword>
<feature type="domain" description="C-type lectin" evidence="8">
    <location>
        <begin position="305"/>
        <end position="410"/>
    </location>
</feature>
<dbReference type="SUPFAM" id="SSF56436">
    <property type="entry name" value="C-type lectin-like"/>
    <property type="match status" value="1"/>
</dbReference>
<name>A0AAW0IV48_MYOGA</name>
<proteinExistence type="predicted"/>
<feature type="compositionally biased region" description="Pro residues" evidence="6">
    <location>
        <begin position="69"/>
        <end position="80"/>
    </location>
</feature>
<comment type="caution">
    <text evidence="9">The sequence shown here is derived from an EMBL/GenBank/DDBJ whole genome shotgun (WGS) entry which is preliminary data.</text>
</comment>
<dbReference type="PANTHER" id="PTHR47606:SF1">
    <property type="entry name" value="KILLER CELL LECTIN-LIKE RECEPTOR SUBFAMILY G MEMBER 2"/>
    <property type="match status" value="1"/>
</dbReference>
<dbReference type="InterPro" id="IPR016186">
    <property type="entry name" value="C-type_lectin-like/link_sf"/>
</dbReference>
<feature type="transmembrane region" description="Helical" evidence="7">
    <location>
        <begin position="268"/>
        <end position="288"/>
    </location>
</feature>
<dbReference type="Proteomes" id="UP001488838">
    <property type="component" value="Unassembled WGS sequence"/>
</dbReference>
<evidence type="ECO:0000256" key="2">
    <source>
        <dbReference type="ARBA" id="ARBA00022692"/>
    </source>
</evidence>
<dbReference type="AlphaFoldDB" id="A0AAW0IV48"/>
<evidence type="ECO:0000313" key="10">
    <source>
        <dbReference type="Proteomes" id="UP001488838"/>
    </source>
</evidence>
<organism evidence="9 10">
    <name type="scientific">Myodes glareolus</name>
    <name type="common">Bank vole</name>
    <name type="synonym">Clethrionomys glareolus</name>
    <dbReference type="NCBI Taxonomy" id="447135"/>
    <lineage>
        <taxon>Eukaryota</taxon>
        <taxon>Metazoa</taxon>
        <taxon>Chordata</taxon>
        <taxon>Craniata</taxon>
        <taxon>Vertebrata</taxon>
        <taxon>Euteleostomi</taxon>
        <taxon>Mammalia</taxon>
        <taxon>Eutheria</taxon>
        <taxon>Euarchontoglires</taxon>
        <taxon>Glires</taxon>
        <taxon>Rodentia</taxon>
        <taxon>Myomorpha</taxon>
        <taxon>Muroidea</taxon>
        <taxon>Cricetidae</taxon>
        <taxon>Arvicolinae</taxon>
        <taxon>Myodes</taxon>
    </lineage>
</organism>
<evidence type="ECO:0000256" key="1">
    <source>
        <dbReference type="ARBA" id="ARBA00004167"/>
    </source>
</evidence>
<dbReference type="CDD" id="cd03593">
    <property type="entry name" value="CLECT_NK_receptors_like"/>
    <property type="match status" value="1"/>
</dbReference>
<dbReference type="PROSITE" id="PS50041">
    <property type="entry name" value="C_TYPE_LECTIN_2"/>
    <property type="match status" value="1"/>
</dbReference>
<sequence length="414" mass="44827">MEWTREASGGGQAAAGSPEEPLESPEMEQPQIPVEAPQPRFPNGNPRPERTGREAADAELRELSEEKPQPPARSGPPRLPPLSLGYGAFRRLGSCSREPPSPSPKWAEQPRDGETELQPWTASGEPGSFAPMELQVDVRVKPMGAAGSSRSPSPAPSTRFLTVPVPESPAFSRRSTSTLPRLPRVPSPGSTWGRASPLAATPAERIGPAEGSAVPPGSPTCRCRCRCQEPGLSKEDAELLQRAGMDSEKLPRAITLIGLPLYMKSLRWALVVMAVFLAVCTVAIVALASRGGTRCQACPQGWLWSQEHCYYLSEEAQDWEGSQAFCSAHHATLPLLGHTQDFLRKYQITKESWVGAQRGPEGWHWIDGVPLPSQLSPEDSDNHPDFSCGGLEAGRLVALNCSSPRPWVCARETK</sequence>
<keyword evidence="4 7" id="KW-1133">Transmembrane helix</keyword>